<accession>A0A927GHB4</accession>
<name>A0A927GHB4_9BACT</name>
<keyword evidence="1" id="KW-0805">Transcription regulation</keyword>
<organism evidence="5 6">
    <name type="scientific">Spirosoma validum</name>
    <dbReference type="NCBI Taxonomy" id="2771355"/>
    <lineage>
        <taxon>Bacteria</taxon>
        <taxon>Pseudomonadati</taxon>
        <taxon>Bacteroidota</taxon>
        <taxon>Cytophagia</taxon>
        <taxon>Cytophagales</taxon>
        <taxon>Cytophagaceae</taxon>
        <taxon>Spirosoma</taxon>
    </lineage>
</organism>
<dbReference type="GO" id="GO:0003700">
    <property type="term" value="F:DNA-binding transcription factor activity"/>
    <property type="evidence" value="ECO:0007669"/>
    <property type="project" value="InterPro"/>
</dbReference>
<reference evidence="5" key="1">
    <citation type="submission" date="2020-09" db="EMBL/GenBank/DDBJ databases">
        <authorList>
            <person name="Kim M.K."/>
        </authorList>
    </citation>
    <scope>NUCLEOTIDE SEQUENCE</scope>
    <source>
        <strain evidence="5">BT704</strain>
    </source>
</reference>
<dbReference type="Gene3D" id="1.10.10.10">
    <property type="entry name" value="Winged helix-like DNA-binding domain superfamily/Winged helix DNA-binding domain"/>
    <property type="match status" value="1"/>
</dbReference>
<evidence type="ECO:0000256" key="3">
    <source>
        <dbReference type="ARBA" id="ARBA00023163"/>
    </source>
</evidence>
<dbReference type="PANTHER" id="PTHR42756">
    <property type="entry name" value="TRANSCRIPTIONAL REGULATOR, MARR"/>
    <property type="match status" value="1"/>
</dbReference>
<keyword evidence="6" id="KW-1185">Reference proteome</keyword>
<dbReference type="EMBL" id="JACXAA010000023">
    <property type="protein sequence ID" value="MBD2757495.1"/>
    <property type="molecule type" value="Genomic_DNA"/>
</dbReference>
<dbReference type="InterPro" id="IPR036388">
    <property type="entry name" value="WH-like_DNA-bd_sf"/>
</dbReference>
<protein>
    <submittedName>
        <fullName evidence="5">MarR family transcriptional regulator</fullName>
    </submittedName>
</protein>
<gene>
    <name evidence="5" type="ORF">IC230_31790</name>
</gene>
<dbReference type="SUPFAM" id="SSF46785">
    <property type="entry name" value="Winged helix' DNA-binding domain"/>
    <property type="match status" value="1"/>
</dbReference>
<keyword evidence="3" id="KW-0804">Transcription</keyword>
<dbReference type="PROSITE" id="PS50995">
    <property type="entry name" value="HTH_MARR_2"/>
    <property type="match status" value="1"/>
</dbReference>
<dbReference type="GO" id="GO:0003677">
    <property type="term" value="F:DNA binding"/>
    <property type="evidence" value="ECO:0007669"/>
    <property type="project" value="UniProtKB-KW"/>
</dbReference>
<sequence length="160" mass="18164">MDTQKHTVTVDFNHSCLGRNTSMMHLMGRLKRFTSTFIEPRLQALGYTDFKLSYLVFLSSIDEQGITNSELAKQAGVTKQMTSKIVSLLEEAGYIYTQKKSVDCRSSLIFLSDRGKALFVQLKGCMQEVRSRFDALVGHGRIEQMIETITQLVDELDKVE</sequence>
<dbReference type="InterPro" id="IPR036390">
    <property type="entry name" value="WH_DNA-bd_sf"/>
</dbReference>
<evidence type="ECO:0000259" key="4">
    <source>
        <dbReference type="PROSITE" id="PS50995"/>
    </source>
</evidence>
<comment type="caution">
    <text evidence="5">The sequence shown here is derived from an EMBL/GenBank/DDBJ whole genome shotgun (WGS) entry which is preliminary data.</text>
</comment>
<proteinExistence type="predicted"/>
<dbReference type="Proteomes" id="UP000653797">
    <property type="component" value="Unassembled WGS sequence"/>
</dbReference>
<dbReference type="SMART" id="SM00347">
    <property type="entry name" value="HTH_MARR"/>
    <property type="match status" value="1"/>
</dbReference>
<evidence type="ECO:0000256" key="1">
    <source>
        <dbReference type="ARBA" id="ARBA00023015"/>
    </source>
</evidence>
<dbReference type="PANTHER" id="PTHR42756:SF1">
    <property type="entry name" value="TRANSCRIPTIONAL REPRESSOR OF EMRAB OPERON"/>
    <property type="match status" value="1"/>
</dbReference>
<evidence type="ECO:0000313" key="6">
    <source>
        <dbReference type="Proteomes" id="UP000653797"/>
    </source>
</evidence>
<dbReference type="Pfam" id="PF01047">
    <property type="entry name" value="MarR"/>
    <property type="match status" value="1"/>
</dbReference>
<dbReference type="InterPro" id="IPR000835">
    <property type="entry name" value="HTH_MarR-typ"/>
</dbReference>
<keyword evidence="2" id="KW-0238">DNA-binding</keyword>
<dbReference type="AlphaFoldDB" id="A0A927GHB4"/>
<evidence type="ECO:0000313" key="5">
    <source>
        <dbReference type="EMBL" id="MBD2757495.1"/>
    </source>
</evidence>
<evidence type="ECO:0000256" key="2">
    <source>
        <dbReference type="ARBA" id="ARBA00023125"/>
    </source>
</evidence>
<feature type="domain" description="HTH marR-type" evidence="4">
    <location>
        <begin position="20"/>
        <end position="158"/>
    </location>
</feature>